<evidence type="ECO:0000256" key="1">
    <source>
        <dbReference type="SAM" id="MobiDB-lite"/>
    </source>
</evidence>
<proteinExistence type="predicted"/>
<feature type="compositionally biased region" description="Basic and acidic residues" evidence="1">
    <location>
        <begin position="224"/>
        <end position="234"/>
    </location>
</feature>
<keyword evidence="3" id="KW-1185">Reference proteome</keyword>
<reference evidence="2 3" key="1">
    <citation type="submission" date="2016-11" db="EMBL/GenBank/DDBJ databases">
        <title>The macronuclear genome of Stentor coeruleus: a giant cell with tiny introns.</title>
        <authorList>
            <person name="Slabodnick M."/>
            <person name="Ruby J.G."/>
            <person name="Reiff S.B."/>
            <person name="Swart E.C."/>
            <person name="Gosai S."/>
            <person name="Prabakaran S."/>
            <person name="Witkowska E."/>
            <person name="Larue G.E."/>
            <person name="Fisher S."/>
            <person name="Freeman R.M."/>
            <person name="Gunawardena J."/>
            <person name="Chu W."/>
            <person name="Stover N.A."/>
            <person name="Gregory B.D."/>
            <person name="Nowacki M."/>
            <person name="Derisi J."/>
            <person name="Roy S.W."/>
            <person name="Marshall W.F."/>
            <person name="Sood P."/>
        </authorList>
    </citation>
    <scope>NUCLEOTIDE SEQUENCE [LARGE SCALE GENOMIC DNA]</scope>
    <source>
        <strain evidence="2">WM001</strain>
    </source>
</reference>
<evidence type="ECO:0000313" key="3">
    <source>
        <dbReference type="Proteomes" id="UP000187209"/>
    </source>
</evidence>
<comment type="caution">
    <text evidence="2">The sequence shown here is derived from an EMBL/GenBank/DDBJ whole genome shotgun (WGS) entry which is preliminary data.</text>
</comment>
<accession>A0A1R2BU11</accession>
<feature type="region of interest" description="Disordered" evidence="1">
    <location>
        <begin position="222"/>
        <end position="282"/>
    </location>
</feature>
<organism evidence="2 3">
    <name type="scientific">Stentor coeruleus</name>
    <dbReference type="NCBI Taxonomy" id="5963"/>
    <lineage>
        <taxon>Eukaryota</taxon>
        <taxon>Sar</taxon>
        <taxon>Alveolata</taxon>
        <taxon>Ciliophora</taxon>
        <taxon>Postciliodesmatophora</taxon>
        <taxon>Heterotrichea</taxon>
        <taxon>Heterotrichida</taxon>
        <taxon>Stentoridae</taxon>
        <taxon>Stentor</taxon>
    </lineage>
</organism>
<dbReference type="AlphaFoldDB" id="A0A1R2BU11"/>
<protein>
    <submittedName>
        <fullName evidence="2">Uncharacterized protein</fullName>
    </submittedName>
</protein>
<gene>
    <name evidence="2" type="ORF">SteCoe_19454</name>
</gene>
<sequence length="282" mass="33263">MSDEALKKIHELFKDFFIQNCTLDEDEVNDVELETLNALEPEEIYENLKELLSTLFSFKKSIKSSDVKDLAQRLIIFEKMIQKLESDIRKHISIHHQMRLETEAYEYKIDELQKIKAYHIKKIDELDKMVIDKEAKILHIKNKNAVDLELKLKGIENMFKHEICNAVHLYSKEGARTTRNMPEKTVKDIIEEKDKEIKKLRLEKNFLHKELQLIKGRKSKLPKIPKETLTERTKRNSTTPNEPFKTIESIPKKNKKHESPFLHKDLLHYRSTSDLGSTQKAS</sequence>
<evidence type="ECO:0000313" key="2">
    <source>
        <dbReference type="EMBL" id="OMJ80303.1"/>
    </source>
</evidence>
<feature type="compositionally biased region" description="Basic and acidic residues" evidence="1">
    <location>
        <begin position="257"/>
        <end position="268"/>
    </location>
</feature>
<feature type="compositionally biased region" description="Polar residues" evidence="1">
    <location>
        <begin position="270"/>
        <end position="282"/>
    </location>
</feature>
<dbReference type="Proteomes" id="UP000187209">
    <property type="component" value="Unassembled WGS sequence"/>
</dbReference>
<name>A0A1R2BU11_9CILI</name>
<dbReference type="EMBL" id="MPUH01000429">
    <property type="protein sequence ID" value="OMJ80303.1"/>
    <property type="molecule type" value="Genomic_DNA"/>
</dbReference>